<name>U6JXM5_9EIME</name>
<organism evidence="3 4">
    <name type="scientific">Eimeria mitis</name>
    <dbReference type="NCBI Taxonomy" id="44415"/>
    <lineage>
        <taxon>Eukaryota</taxon>
        <taxon>Sar</taxon>
        <taxon>Alveolata</taxon>
        <taxon>Apicomplexa</taxon>
        <taxon>Conoidasida</taxon>
        <taxon>Coccidia</taxon>
        <taxon>Eucoccidiorida</taxon>
        <taxon>Eimeriorina</taxon>
        <taxon>Eimeriidae</taxon>
        <taxon>Eimeria</taxon>
    </lineage>
</organism>
<accession>U6JXM5</accession>
<gene>
    <name evidence="3" type="ORF">EMH_0055930</name>
</gene>
<reference evidence="3" key="1">
    <citation type="submission" date="2013-10" db="EMBL/GenBank/DDBJ databases">
        <title>Genomic analysis of the causative agents of coccidiosis in chickens.</title>
        <authorList>
            <person name="Reid A.J."/>
            <person name="Blake D."/>
            <person name="Billington K."/>
            <person name="Browne H."/>
            <person name="Dunn M."/>
            <person name="Hung S."/>
            <person name="Kawahara F."/>
            <person name="Miranda-Saavedra D."/>
            <person name="Mourier T."/>
            <person name="Nagra H."/>
            <person name="Otto T.D."/>
            <person name="Rawlings N."/>
            <person name="Sanchez A."/>
            <person name="Sanders M."/>
            <person name="Subramaniam C."/>
            <person name="Tay Y."/>
            <person name="Dear P."/>
            <person name="Doerig C."/>
            <person name="Gruber A."/>
            <person name="Parkinson J."/>
            <person name="Shirley M."/>
            <person name="Wan K.L."/>
            <person name="Berriman M."/>
            <person name="Tomley F."/>
            <person name="Pain A."/>
        </authorList>
    </citation>
    <scope>NUCLEOTIDE SEQUENCE [LARGE SCALE GENOMIC DNA]</scope>
    <source>
        <strain evidence="3">Houghton</strain>
    </source>
</reference>
<reference evidence="3" key="2">
    <citation type="submission" date="2013-10" db="EMBL/GenBank/DDBJ databases">
        <authorList>
            <person name="Aslett M."/>
        </authorList>
    </citation>
    <scope>NUCLEOTIDE SEQUENCE [LARGE SCALE GENOMIC DNA]</scope>
    <source>
        <strain evidence="3">Houghton</strain>
    </source>
</reference>
<keyword evidence="4" id="KW-1185">Reference proteome</keyword>
<proteinExistence type="predicted"/>
<feature type="region of interest" description="Disordered" evidence="1">
    <location>
        <begin position="223"/>
        <end position="243"/>
    </location>
</feature>
<feature type="transmembrane region" description="Helical" evidence="2">
    <location>
        <begin position="60"/>
        <end position="80"/>
    </location>
</feature>
<feature type="region of interest" description="Disordered" evidence="1">
    <location>
        <begin position="584"/>
        <end position="608"/>
    </location>
</feature>
<evidence type="ECO:0000313" key="4">
    <source>
        <dbReference type="Proteomes" id="UP000030744"/>
    </source>
</evidence>
<dbReference type="EMBL" id="HG682351">
    <property type="protein sequence ID" value="CDJ30174.1"/>
    <property type="molecule type" value="Genomic_DNA"/>
</dbReference>
<evidence type="ECO:0000256" key="2">
    <source>
        <dbReference type="SAM" id="Phobius"/>
    </source>
</evidence>
<protein>
    <submittedName>
        <fullName evidence="3">Uncharacterized protein</fullName>
    </submittedName>
</protein>
<dbReference type="GeneID" id="25380245"/>
<keyword evidence="2" id="KW-0812">Transmembrane</keyword>
<dbReference type="Proteomes" id="UP000030744">
    <property type="component" value="Unassembled WGS sequence"/>
</dbReference>
<evidence type="ECO:0000313" key="3">
    <source>
        <dbReference type="EMBL" id="CDJ30174.1"/>
    </source>
</evidence>
<feature type="compositionally biased region" description="Basic and acidic residues" evidence="1">
    <location>
        <begin position="595"/>
        <end position="608"/>
    </location>
</feature>
<dbReference type="VEuPathDB" id="ToxoDB:EMH_0055930"/>
<evidence type="ECO:0000256" key="1">
    <source>
        <dbReference type="SAM" id="MobiDB-lite"/>
    </source>
</evidence>
<sequence>MTRKYHPIDVDSKESLAIFTSHAPPTSFERVEYVSPSNTRQPKAKDGHKLLRRGKHRSKFLVGALASIVSVVAILALLALCRTSQRRLNFGGSVRRNLSDTEDEDRMSRIIDQCLDLEEELGLGPAASPPNHRKSCKLRSDRYLESKGRSAMRFIASRGLEGEARPPPPKIPRLNESWVSSPHPQMSAGAFPSHPSGMAIGSAVSALDADAWVEEESELMLGEGGHQWYTTKEDTPGPELSRPLVSFSLGRAHSGDYAMMPDAWLEDSVANTDEQALQQMVVGTVTGHPKGETSSAASSSADSVGTFIKPTGGKPTGGVDHGVVRPAVGQESGGGMLVQMETGQRIDKPKGSIAFTSHALKESGSATAVGATSSGGGEPCMSKHIHQHPFVRLPAVNPEDIRRHFSEFIFLPFDRKADSPMGAYMIMRRLFAKPLLTAGDVETLMANAEQLVRYATFKLTRPDNIHAASRRFMKLSSLFMVFDHLVCTIELLGEKMDTDSWWPGFVTKFQTDYDLPEKARMKRTSMLSQLVNRLSRALSIYKQRRRPPLQEVIELKRLVIREAYNIGQMANPLWQLWMQDDKEFSSSSTAPDSLPDGRAHGQGEPKLP</sequence>
<dbReference type="RefSeq" id="XP_013352741.1">
    <property type="nucleotide sequence ID" value="XM_013497287.1"/>
</dbReference>
<keyword evidence="2" id="KW-1133">Transmembrane helix</keyword>
<keyword evidence="2" id="KW-0472">Membrane</keyword>
<dbReference type="AlphaFoldDB" id="U6JXM5"/>